<feature type="transmembrane region" description="Helical" evidence="7">
    <location>
        <begin position="300"/>
        <end position="319"/>
    </location>
</feature>
<evidence type="ECO:0000256" key="2">
    <source>
        <dbReference type="ARBA" id="ARBA00008929"/>
    </source>
</evidence>
<keyword evidence="3" id="KW-1003">Cell membrane</keyword>
<evidence type="ECO:0000256" key="3">
    <source>
        <dbReference type="ARBA" id="ARBA00022475"/>
    </source>
</evidence>
<dbReference type="InterPro" id="IPR005614">
    <property type="entry name" value="NrfD-like"/>
</dbReference>
<keyword evidence="9" id="KW-1185">Reference proteome</keyword>
<feature type="transmembrane region" description="Helical" evidence="7">
    <location>
        <begin position="365"/>
        <end position="385"/>
    </location>
</feature>
<gene>
    <name evidence="8" type="ORF">GURASL_18310</name>
</gene>
<dbReference type="EMBL" id="AP027151">
    <property type="protein sequence ID" value="BDV42908.1"/>
    <property type="molecule type" value="Genomic_DNA"/>
</dbReference>
<evidence type="ECO:0000256" key="1">
    <source>
        <dbReference type="ARBA" id="ARBA00004651"/>
    </source>
</evidence>
<evidence type="ECO:0000256" key="6">
    <source>
        <dbReference type="ARBA" id="ARBA00023136"/>
    </source>
</evidence>
<feature type="transmembrane region" description="Helical" evidence="7">
    <location>
        <begin position="39"/>
        <end position="59"/>
    </location>
</feature>
<dbReference type="PANTHER" id="PTHR30074">
    <property type="entry name" value="FORMATE DEHYDROGENASE, NITRATE-INDUCIBLE, CYTOCHROME B556 FDN SUBUNIT"/>
    <property type="match status" value="1"/>
</dbReference>
<comment type="similarity">
    <text evidence="2">Belongs to the NrfD family.</text>
</comment>
<accession>A0ABM8ELK4</accession>
<keyword evidence="5 7" id="KW-1133">Transmembrane helix</keyword>
<feature type="transmembrane region" description="Helical" evidence="7">
    <location>
        <begin position="269"/>
        <end position="294"/>
    </location>
</feature>
<evidence type="ECO:0000313" key="8">
    <source>
        <dbReference type="EMBL" id="BDV42908.1"/>
    </source>
</evidence>
<dbReference type="InterPro" id="IPR051817">
    <property type="entry name" value="FDH_cytochrome_b556_subunit"/>
</dbReference>
<evidence type="ECO:0000256" key="7">
    <source>
        <dbReference type="SAM" id="Phobius"/>
    </source>
</evidence>
<feature type="transmembrane region" description="Helical" evidence="7">
    <location>
        <begin position="225"/>
        <end position="248"/>
    </location>
</feature>
<name>A0ABM8ELK4_9BACT</name>
<keyword evidence="6 7" id="KW-0472">Membrane</keyword>
<keyword evidence="4 7" id="KW-0812">Transmembrane</keyword>
<evidence type="ECO:0000256" key="4">
    <source>
        <dbReference type="ARBA" id="ARBA00022692"/>
    </source>
</evidence>
<protein>
    <submittedName>
        <fullName evidence="8">Ni/Fe-hydrogenase cytochrome b subunit</fullName>
    </submittedName>
</protein>
<feature type="transmembrane region" description="Helical" evidence="7">
    <location>
        <begin position="140"/>
        <end position="162"/>
    </location>
</feature>
<evidence type="ECO:0000313" key="9">
    <source>
        <dbReference type="Proteomes" id="UP001317705"/>
    </source>
</evidence>
<evidence type="ECO:0000256" key="5">
    <source>
        <dbReference type="ARBA" id="ARBA00022989"/>
    </source>
</evidence>
<comment type="subcellular location">
    <subcellularLocation>
        <location evidence="1">Cell membrane</location>
        <topology evidence="1">Multi-pass membrane protein</topology>
    </subcellularLocation>
</comment>
<feature type="transmembrane region" description="Helical" evidence="7">
    <location>
        <begin position="331"/>
        <end position="353"/>
    </location>
</feature>
<feature type="transmembrane region" description="Helical" evidence="7">
    <location>
        <begin position="71"/>
        <end position="99"/>
    </location>
</feature>
<sequence length="400" mass="43699">MIDFTRYIGQTAGGAMNRLLDDSHSKHLGIKMDTPFTRFLILLMAAAALVAVYRLGWGLRASTHMNDYWPWGLWISFDVLGGVAMAAGAFLIAGAVYILNWKKYQCIARASILNAFFGYLLAAISITLDVGRSFVIWHPLIMWQVNSVMFIVALHLVLYLSTLATESSPMVFEKLGWQRALHIVGRGMIGAVMFGVALSLLHQSSLGANYLIVPGKLSPLWYSKLLPYLFLVSSIMMGLSMVSFETILTGKVFNHKTPLDVLEGLSRGVVLVGSLYCAMKIGLLAAGPGFGALIDGGFLGVMWLLEMAVGVVIPVALLAKRSNRRNLDTIFVASILVILGVLLNRLDVGIFAISDYANRTGADYFPSAMELILTSGMIAFAILGFKVCAKYLNLFPETDH</sequence>
<organism evidence="8 9">
    <name type="scientific">Geotalea uraniireducens</name>
    <dbReference type="NCBI Taxonomy" id="351604"/>
    <lineage>
        <taxon>Bacteria</taxon>
        <taxon>Pseudomonadati</taxon>
        <taxon>Thermodesulfobacteriota</taxon>
        <taxon>Desulfuromonadia</taxon>
        <taxon>Geobacterales</taxon>
        <taxon>Geobacteraceae</taxon>
        <taxon>Geotalea</taxon>
    </lineage>
</organism>
<dbReference type="Pfam" id="PF03916">
    <property type="entry name" value="NrfD"/>
    <property type="match status" value="1"/>
</dbReference>
<dbReference type="PANTHER" id="PTHR30074:SF4">
    <property type="entry name" value="NI_FE-HYDROGENASE 2 B-TYPE CYTOCHROME SUBUNIT-RELATED"/>
    <property type="match status" value="1"/>
</dbReference>
<proteinExistence type="inferred from homology"/>
<feature type="transmembrane region" description="Helical" evidence="7">
    <location>
        <begin position="183"/>
        <end position="205"/>
    </location>
</feature>
<reference evidence="8 9" key="1">
    <citation type="submission" date="2022-12" db="EMBL/GenBank/DDBJ databases">
        <title>Polyphasic characterization of Geotalea uranireducens NIT-SL11 newly isolated from a complex of sewage sludge and microbially reduced graphene oxide.</title>
        <authorList>
            <person name="Xie L."/>
            <person name="Yoshida N."/>
            <person name="Meng L."/>
        </authorList>
    </citation>
    <scope>NUCLEOTIDE SEQUENCE [LARGE SCALE GENOMIC DNA]</scope>
    <source>
        <strain evidence="8 9">NIT-SL11</strain>
    </source>
</reference>
<feature type="transmembrane region" description="Helical" evidence="7">
    <location>
        <begin position="106"/>
        <end position="128"/>
    </location>
</feature>
<dbReference type="Proteomes" id="UP001317705">
    <property type="component" value="Chromosome"/>
</dbReference>
<dbReference type="RefSeq" id="WP_282003625.1">
    <property type="nucleotide sequence ID" value="NZ_AP027151.1"/>
</dbReference>